<keyword evidence="2" id="KW-0150">Chloroplast</keyword>
<accession>A4QM58</accession>
<name>A4QM58_PINKO</name>
<feature type="compositionally biased region" description="Basic residues" evidence="1">
    <location>
        <begin position="13"/>
        <end position="27"/>
    </location>
</feature>
<geneLocation type="chloroplast" evidence="2"/>
<dbReference type="EMBL" id="AY228468">
    <property type="protein sequence ID" value="ABP35395.1"/>
    <property type="molecule type" value="Genomic_DNA"/>
</dbReference>
<keyword evidence="2" id="KW-0934">Plastid</keyword>
<reference evidence="2" key="1">
    <citation type="submission" date="2007-04" db="EMBL/GenBank/DDBJ databases">
        <authorList>
            <person name="Noh E.W."/>
            <person name="Lee J.S."/>
            <person name="Choi Y.I."/>
            <person name="Han M.S."/>
            <person name="Yi Y.S."/>
            <person name="Han S.U."/>
        </authorList>
    </citation>
    <scope>NUCLEOTIDE SEQUENCE</scope>
</reference>
<evidence type="ECO:0000313" key="2">
    <source>
        <dbReference type="EMBL" id="ABP35395.1"/>
    </source>
</evidence>
<proteinExistence type="predicted"/>
<dbReference type="AlphaFoldDB" id="A4QM58"/>
<evidence type="ECO:0000256" key="1">
    <source>
        <dbReference type="SAM" id="MobiDB-lite"/>
    </source>
</evidence>
<dbReference type="GeneID" id="5048403"/>
<protein>
    <submittedName>
        <fullName evidence="2">ORF43j</fullName>
    </submittedName>
</protein>
<organism evidence="2">
    <name type="scientific">Pinus koraiensis</name>
    <name type="common">Korean pine</name>
    <dbReference type="NCBI Taxonomy" id="88728"/>
    <lineage>
        <taxon>Eukaryota</taxon>
        <taxon>Viridiplantae</taxon>
        <taxon>Streptophyta</taxon>
        <taxon>Embryophyta</taxon>
        <taxon>Tracheophyta</taxon>
        <taxon>Spermatophyta</taxon>
        <taxon>Pinopsida</taxon>
        <taxon>Pinidae</taxon>
        <taxon>Conifers I</taxon>
        <taxon>Pinales</taxon>
        <taxon>Pinaceae</taxon>
        <taxon>Pinus</taxon>
        <taxon>Pinus subgen. Strobus</taxon>
    </lineage>
</organism>
<sequence length="43" mass="5102">MLSKNMDSVRYPHSMKSRSKSRHHSSSSKHVSQVFELKEEEIR</sequence>
<feature type="region of interest" description="Disordered" evidence="1">
    <location>
        <begin position="1"/>
        <end position="43"/>
    </location>
</feature>
<dbReference type="RefSeq" id="YP_001152148.1">
    <property type="nucleotide sequence ID" value="NC_004677.2"/>
</dbReference>